<organism evidence="3 4">
    <name type="scientific">Angomonas deanei</name>
    <dbReference type="NCBI Taxonomy" id="59799"/>
    <lineage>
        <taxon>Eukaryota</taxon>
        <taxon>Discoba</taxon>
        <taxon>Euglenozoa</taxon>
        <taxon>Kinetoplastea</taxon>
        <taxon>Metakinetoplastina</taxon>
        <taxon>Trypanosomatida</taxon>
        <taxon>Trypanosomatidae</taxon>
        <taxon>Strigomonadinae</taxon>
        <taxon>Angomonas</taxon>
    </lineage>
</organism>
<dbReference type="Gene3D" id="1.20.5.1000">
    <property type="entry name" value="arf6 gtpase in complex with a specific effector, jip4"/>
    <property type="match status" value="1"/>
</dbReference>
<evidence type="ECO:0000256" key="1">
    <source>
        <dbReference type="SAM" id="Coils"/>
    </source>
</evidence>
<accession>A0A7G2CJZ9</accession>
<keyword evidence="4" id="KW-1185">Reference proteome</keyword>
<evidence type="ECO:0000256" key="2">
    <source>
        <dbReference type="SAM" id="MobiDB-lite"/>
    </source>
</evidence>
<dbReference type="VEuPathDB" id="TriTrypDB:ADEAN_000765100"/>
<gene>
    <name evidence="3" type="ORF">ADEAN_000765100</name>
</gene>
<dbReference type="EMBL" id="LR877160">
    <property type="protein sequence ID" value="CAD2220136.1"/>
    <property type="molecule type" value="Genomic_DNA"/>
</dbReference>
<proteinExistence type="predicted"/>
<evidence type="ECO:0000313" key="3">
    <source>
        <dbReference type="EMBL" id="CAD2220136.1"/>
    </source>
</evidence>
<feature type="coiled-coil region" evidence="1">
    <location>
        <begin position="34"/>
        <end position="103"/>
    </location>
</feature>
<keyword evidence="1" id="KW-0175">Coiled coil</keyword>
<evidence type="ECO:0000313" key="4">
    <source>
        <dbReference type="Proteomes" id="UP000515908"/>
    </source>
</evidence>
<feature type="region of interest" description="Disordered" evidence="2">
    <location>
        <begin position="226"/>
        <end position="256"/>
    </location>
</feature>
<dbReference type="AlphaFoldDB" id="A0A7G2CJZ9"/>
<dbReference type="Proteomes" id="UP000515908">
    <property type="component" value="Chromosome 16"/>
</dbReference>
<reference evidence="3 4" key="1">
    <citation type="submission" date="2020-08" db="EMBL/GenBank/DDBJ databases">
        <authorList>
            <person name="Newling K."/>
            <person name="Davey J."/>
            <person name="Forrester S."/>
        </authorList>
    </citation>
    <scope>NUCLEOTIDE SEQUENCE [LARGE SCALE GENOMIC DNA]</scope>
    <source>
        <strain evidence="4">Crithidia deanei Carvalho (ATCC PRA-265)</strain>
    </source>
</reference>
<sequence length="293" mass="32509">MSTVALGSGNLSSELALKTIQDQQAIIGNLHELVVTLKAELQSVSSTLQQEKQKTNDSGGEKEEWLANKKQLVLTQASLLQEKDALQAQVQRLTNDNHELQSQLEWSAQQQTALATQLAQLTAAQDSKQQLYGQIDHSNRELLQQVGPLREEIKQLEKEKTRWKSLSLSLIQKLDVSLQSRMMAHVAAMEREESAQRRTGPRATIPALATSPVVMSEAPEVAAAWKSSSQKKNSLEPMNEIRPSEVSLDNNNERNRHSAKMNSALLSLSGNQKGKTIPQINQIAQNNRLTPLK</sequence>
<protein>
    <submittedName>
        <fullName evidence="3">Uncharacterized protein</fullName>
    </submittedName>
</protein>
<name>A0A7G2CJZ9_9TRYP</name>